<dbReference type="Pfam" id="PF08818">
    <property type="entry name" value="DUF1801"/>
    <property type="match status" value="1"/>
</dbReference>
<keyword evidence="3" id="KW-1185">Reference proteome</keyword>
<accession>A0ABQ6ZLM8</accession>
<dbReference type="SUPFAM" id="SSF159888">
    <property type="entry name" value="YdhG-like"/>
    <property type="match status" value="1"/>
</dbReference>
<evidence type="ECO:0000259" key="1">
    <source>
        <dbReference type="Pfam" id="PF08818"/>
    </source>
</evidence>
<gene>
    <name evidence="2" type="ORF">CSC78_00015</name>
</gene>
<evidence type="ECO:0000313" key="3">
    <source>
        <dbReference type="Proteomes" id="UP000781710"/>
    </source>
</evidence>
<feature type="domain" description="YdhG-like" evidence="1">
    <location>
        <begin position="20"/>
        <end position="125"/>
    </location>
</feature>
<reference evidence="2 3" key="1">
    <citation type="submission" date="2017-10" db="EMBL/GenBank/DDBJ databases">
        <title>Whole genome sequencing of members of genus Pseudoxanthomonas.</title>
        <authorList>
            <person name="Kumar S."/>
            <person name="Bansal K."/>
            <person name="Kaur A."/>
            <person name="Patil P."/>
            <person name="Sharma S."/>
            <person name="Patil P.B."/>
        </authorList>
    </citation>
    <scope>NUCLEOTIDE SEQUENCE [LARGE SCALE GENOMIC DNA]</scope>
    <source>
        <strain evidence="2 3">DSM 17109</strain>
    </source>
</reference>
<dbReference type="RefSeq" id="WP_162335857.1">
    <property type="nucleotide sequence ID" value="NZ_JBHSRQ010000007.1"/>
</dbReference>
<organism evidence="2 3">
    <name type="scientific">Pseudoxanthomonas japonensis</name>
    <dbReference type="NCBI Taxonomy" id="69284"/>
    <lineage>
        <taxon>Bacteria</taxon>
        <taxon>Pseudomonadati</taxon>
        <taxon>Pseudomonadota</taxon>
        <taxon>Gammaproteobacteria</taxon>
        <taxon>Lysobacterales</taxon>
        <taxon>Lysobacteraceae</taxon>
        <taxon>Pseudoxanthomonas</taxon>
    </lineage>
</organism>
<proteinExistence type="predicted"/>
<dbReference type="InterPro" id="IPR014922">
    <property type="entry name" value="YdhG-like"/>
</dbReference>
<dbReference type="Proteomes" id="UP000781710">
    <property type="component" value="Unassembled WGS sequence"/>
</dbReference>
<name>A0ABQ6ZLM8_9GAMM</name>
<sequence>MPRSPTDDVDAFLAALPPAQQARVRRLRAVILAADPRIGEAIKWNAPSFHVEGRHFATMQLRRADRMLLVLHLGAGKRALPDGAIADPQRQLAWLGADRATWSFVDREDVEARAAGLQDLLRQWMAHI</sequence>
<evidence type="ECO:0000313" key="2">
    <source>
        <dbReference type="EMBL" id="KAF1727248.1"/>
    </source>
</evidence>
<dbReference type="Gene3D" id="3.90.1150.200">
    <property type="match status" value="1"/>
</dbReference>
<dbReference type="EMBL" id="PDWW01000001">
    <property type="protein sequence ID" value="KAF1727248.1"/>
    <property type="molecule type" value="Genomic_DNA"/>
</dbReference>
<protein>
    <recommendedName>
        <fullName evidence="1">YdhG-like domain-containing protein</fullName>
    </recommendedName>
</protein>
<comment type="caution">
    <text evidence="2">The sequence shown here is derived from an EMBL/GenBank/DDBJ whole genome shotgun (WGS) entry which is preliminary data.</text>
</comment>